<evidence type="ECO:0000313" key="2">
    <source>
        <dbReference type="Proteomes" id="UP000183469"/>
    </source>
</evidence>
<reference evidence="1 2" key="1">
    <citation type="submission" date="2016-10" db="EMBL/GenBank/DDBJ databases">
        <authorList>
            <person name="de Groot N.N."/>
        </authorList>
    </citation>
    <scope>NUCLEOTIDE SEQUENCE [LARGE SCALE GENOMIC DNA]</scope>
    <source>
        <strain evidence="1 2">DSM 2872</strain>
    </source>
</reference>
<dbReference type="Proteomes" id="UP000183469">
    <property type="component" value="Unassembled WGS sequence"/>
</dbReference>
<sequence length="284" mass="32705">MKYLDKKLIETLDSYSFDEDIVKWVTRLEDEFDVNDLLALSDAVCQAGACKELAFAVIPFMLRLSEDVSEENKLHLFVESAMIYAYSYEIEDKIPDNLMCCLKDTVSKYRNKILEYYLANSFELTDEYYLVAAIMTFYNQKWGASILYGNLFPYESEIELDCCCPNLHDIVLYVNDDGICCLGEQPATNRSASNVMELSPKEDKSNIQELLDVINKVLADKGLHTLKQFEEISESEAGVVFIVMGTMLMYAGYNEQAKRYYYMLNSIECPVCHQKFIPAEQWGR</sequence>
<evidence type="ECO:0000313" key="1">
    <source>
        <dbReference type="EMBL" id="SEA10027.1"/>
    </source>
</evidence>
<accession>A0A1H3YER1</accession>
<dbReference type="EMBL" id="FNQG01000008">
    <property type="protein sequence ID" value="SEA10027.1"/>
    <property type="molecule type" value="Genomic_DNA"/>
</dbReference>
<organism evidence="1 2">
    <name type="scientific">Selenomonas ruminantium</name>
    <dbReference type="NCBI Taxonomy" id="971"/>
    <lineage>
        <taxon>Bacteria</taxon>
        <taxon>Bacillati</taxon>
        <taxon>Bacillota</taxon>
        <taxon>Negativicutes</taxon>
        <taxon>Selenomonadales</taxon>
        <taxon>Selenomonadaceae</taxon>
        <taxon>Selenomonas</taxon>
    </lineage>
</organism>
<gene>
    <name evidence="1" type="ORF">SAMN05660648_01933</name>
</gene>
<dbReference type="AlphaFoldDB" id="A0A1H3YER1"/>
<name>A0A1H3YER1_SELRU</name>
<proteinExistence type="predicted"/>
<protein>
    <submittedName>
        <fullName evidence="1">Uncharacterized protein</fullName>
    </submittedName>
</protein>